<gene>
    <name evidence="3" type="ORF">HPE63_09100</name>
</gene>
<feature type="signal peptide" evidence="1">
    <location>
        <begin position="1"/>
        <end position="25"/>
    </location>
</feature>
<accession>A0ABR7VAY4</accession>
<evidence type="ECO:0000259" key="2">
    <source>
        <dbReference type="Pfam" id="PF07978"/>
    </source>
</evidence>
<sequence length="263" mass="30721">MKKHSIFKILSITLLLLGTFTTIQAQKQQREFYQLKTYTLENESQENLLDTYLRDAYLPALKRMGIQNVGVFKIHPHPYTLSDKIYVLIPFSSFDILQSVESRLADDKIYKQAGKDYIQASYDHPPYKRVNTVLMTAFEDMPNMRPTKVQGPREKRIYELRSYESPTEAIFKNKVDMFNAGGEVALFDDLGFNAVFYGEVISGDKMPNLMYMTTFTDQESRDAHWKKFGDAPKWKELSTMPKYQNNVSHIDKIFLYPTDYSDY</sequence>
<name>A0ABR7VAY4_9FLAO</name>
<dbReference type="SUPFAM" id="SSF54909">
    <property type="entry name" value="Dimeric alpha+beta barrel"/>
    <property type="match status" value="2"/>
</dbReference>
<dbReference type="Pfam" id="PF07978">
    <property type="entry name" value="NIPSNAP"/>
    <property type="match status" value="1"/>
</dbReference>
<dbReference type="RefSeq" id="WP_188313960.1">
    <property type="nucleotide sequence ID" value="NZ_JABTCG010000003.1"/>
</dbReference>
<protein>
    <submittedName>
        <fullName evidence="3">NIPSNAP family protein</fullName>
    </submittedName>
</protein>
<evidence type="ECO:0000256" key="1">
    <source>
        <dbReference type="SAM" id="SignalP"/>
    </source>
</evidence>
<dbReference type="Proteomes" id="UP000598350">
    <property type="component" value="Unassembled WGS sequence"/>
</dbReference>
<dbReference type="EMBL" id="JABTCG010000003">
    <property type="protein sequence ID" value="MBD0850824.1"/>
    <property type="molecule type" value="Genomic_DNA"/>
</dbReference>
<dbReference type="Gene3D" id="3.30.70.100">
    <property type="match status" value="2"/>
</dbReference>
<evidence type="ECO:0000313" key="3">
    <source>
        <dbReference type="EMBL" id="MBD0850824.1"/>
    </source>
</evidence>
<keyword evidence="1" id="KW-0732">Signal</keyword>
<dbReference type="InterPro" id="IPR011008">
    <property type="entry name" value="Dimeric_a/b-barrel"/>
</dbReference>
<feature type="chain" id="PRO_5046192035" evidence="1">
    <location>
        <begin position="26"/>
        <end position="263"/>
    </location>
</feature>
<feature type="domain" description="NIPSNAP" evidence="2">
    <location>
        <begin position="158"/>
        <end position="261"/>
    </location>
</feature>
<keyword evidence="4" id="KW-1185">Reference proteome</keyword>
<dbReference type="InterPro" id="IPR012577">
    <property type="entry name" value="NIPSNAP"/>
</dbReference>
<organism evidence="3 4">
    <name type="scientific">Maribacter arenosus</name>
    <dbReference type="NCBI Taxonomy" id="1854708"/>
    <lineage>
        <taxon>Bacteria</taxon>
        <taxon>Pseudomonadati</taxon>
        <taxon>Bacteroidota</taxon>
        <taxon>Flavobacteriia</taxon>
        <taxon>Flavobacteriales</taxon>
        <taxon>Flavobacteriaceae</taxon>
        <taxon>Maribacter</taxon>
    </lineage>
</organism>
<proteinExistence type="predicted"/>
<comment type="caution">
    <text evidence="3">The sequence shown here is derived from an EMBL/GenBank/DDBJ whole genome shotgun (WGS) entry which is preliminary data.</text>
</comment>
<reference evidence="3 4" key="1">
    <citation type="submission" date="2020-05" db="EMBL/GenBank/DDBJ databases">
        <title>The draft genome sequence of Maribacter arenosus CAU 1321.</title>
        <authorList>
            <person name="Mu L."/>
        </authorList>
    </citation>
    <scope>NUCLEOTIDE SEQUENCE [LARGE SCALE GENOMIC DNA]</scope>
    <source>
        <strain evidence="3 4">CAU 1321</strain>
    </source>
</reference>
<evidence type="ECO:0000313" key="4">
    <source>
        <dbReference type="Proteomes" id="UP000598350"/>
    </source>
</evidence>